<evidence type="ECO:0000313" key="2">
    <source>
        <dbReference type="Proteomes" id="UP000823405"/>
    </source>
</evidence>
<sequence length="88" mass="9613">MKALDRTTANLETLGTRIATSQRLRKSHFGKVRSGLASLFYWPKEQRAGFAQYMRGKGWTVLVADSEADVAIAIEALPGDIVISGDSD</sequence>
<organism evidence="1 2">
    <name type="scientific">Linnemannia gamsii</name>
    <dbReference type="NCBI Taxonomy" id="64522"/>
    <lineage>
        <taxon>Eukaryota</taxon>
        <taxon>Fungi</taxon>
        <taxon>Fungi incertae sedis</taxon>
        <taxon>Mucoromycota</taxon>
        <taxon>Mortierellomycotina</taxon>
        <taxon>Mortierellomycetes</taxon>
        <taxon>Mortierellales</taxon>
        <taxon>Mortierellaceae</taxon>
        <taxon>Linnemannia</taxon>
    </lineage>
</organism>
<comment type="caution">
    <text evidence="1">The sequence shown here is derived from an EMBL/GenBank/DDBJ whole genome shotgun (WGS) entry which is preliminary data.</text>
</comment>
<accession>A0A9P6QPG7</accession>
<dbReference type="EMBL" id="JAAAIN010005325">
    <property type="protein sequence ID" value="KAG0275082.1"/>
    <property type="molecule type" value="Genomic_DNA"/>
</dbReference>
<gene>
    <name evidence="1" type="ORF">BGZ97_010389</name>
</gene>
<evidence type="ECO:0000313" key="1">
    <source>
        <dbReference type="EMBL" id="KAG0275082.1"/>
    </source>
</evidence>
<reference evidence="1" key="1">
    <citation type="journal article" date="2020" name="Fungal Divers.">
        <title>Resolving the Mortierellaceae phylogeny through synthesis of multi-gene phylogenetics and phylogenomics.</title>
        <authorList>
            <person name="Vandepol N."/>
            <person name="Liber J."/>
            <person name="Desiro A."/>
            <person name="Na H."/>
            <person name="Kennedy M."/>
            <person name="Barry K."/>
            <person name="Grigoriev I.V."/>
            <person name="Miller A.N."/>
            <person name="O'Donnell K."/>
            <person name="Stajich J.E."/>
            <person name="Bonito G."/>
        </authorList>
    </citation>
    <scope>NUCLEOTIDE SEQUENCE</scope>
    <source>
        <strain evidence="1">NVP60</strain>
    </source>
</reference>
<keyword evidence="2" id="KW-1185">Reference proteome</keyword>
<protein>
    <submittedName>
        <fullName evidence="1">Uncharacterized protein</fullName>
    </submittedName>
</protein>
<proteinExistence type="predicted"/>
<name>A0A9P6QPG7_9FUNG</name>
<dbReference type="OrthoDB" id="2423903at2759"/>
<dbReference type="Proteomes" id="UP000823405">
    <property type="component" value="Unassembled WGS sequence"/>
</dbReference>
<dbReference type="AlphaFoldDB" id="A0A9P6QPG7"/>
<feature type="non-terminal residue" evidence="1">
    <location>
        <position position="88"/>
    </location>
</feature>